<keyword evidence="7" id="KW-0378">Hydrolase</keyword>
<dbReference type="Gene3D" id="1.10.10.1390">
    <property type="entry name" value="ATP-dependent DNA helicase RecQ"/>
    <property type="match status" value="1"/>
</dbReference>
<evidence type="ECO:0000256" key="13">
    <source>
        <dbReference type="ARBA" id="ARBA00023204"/>
    </source>
</evidence>
<keyword evidence="21" id="KW-1185">Reference proteome</keyword>
<comment type="catalytic activity">
    <reaction evidence="15">
        <text>Couples ATP hydrolysis with the unwinding of duplex DNA by translocating in the 3'-5' direction.</text>
        <dbReference type="EC" id="5.6.2.4"/>
    </reaction>
</comment>
<sequence>MLEKAKAILKKYYGYDTFRKGQEEIIINILAGNDTFAIMPTGAGKSVCYQIPALLLEGVTLVISPLISLMKDQVDGLNSMGIGATYINSSLSGVEVEERISRTQQGEYKLLYIAPERLNIEEFNYILHRLKISVIAIDEAHCVSQWGHDFRPSYRLITSFINKLPKRPIITAFTATATKEVKDDVTGLLELKNPQVYVTGFNRENLSFSVLRGENKDKFILNYVTQNKGQTGIIYAATRREVDSLTEFLIEKGFKAGKYHAGLNQEERKMSQDAFIYDDLDIIVATNAFGMGIDKSNVRYVIHYNLPKSMESYYQEAGRAGRDGEPSECILLFAPQDVVIQKFLIEQSMSMERQKLEYTKLQQMVDYCYTSSCLRKFILEYFGEENIANSCDNCSICNDDSELVDITLEAKKILSCVVRIKERFGVTVIALTLKGSKNKKVLSFGLDRLSTYGIMAEYKETEIKNMTNKLIADRYLCLTEDQYPVVRLTLKGIKVLKDEEKVMQKVPKQKREQAPDFSLFDVLRSVRKEISNQENVPPYIIFADSTLHEMCTFLPRDKENLLNIKGIGEKKAEKYGQEFISAINNYVEENGINNEEIKKKPKPSKKGSIDKNASHIISLDMYKQGKALEEIAKERGFTESTIGNHIIKCAEEGLEVDLDSFIPDGYEKQILNIIEKVGAEKLRPIKEELPTEVDYLAIKAVLCKYNF</sequence>
<dbReference type="InterPro" id="IPR004589">
    <property type="entry name" value="DNA_helicase_ATP-dep_RecQ"/>
</dbReference>
<feature type="domain" description="Helicase C-terminal" evidence="19">
    <location>
        <begin position="215"/>
        <end position="367"/>
    </location>
</feature>
<evidence type="ECO:0000313" key="21">
    <source>
        <dbReference type="Proteomes" id="UP000192731"/>
    </source>
</evidence>
<dbReference type="SUPFAM" id="SSF47819">
    <property type="entry name" value="HRDC-like"/>
    <property type="match status" value="1"/>
</dbReference>
<dbReference type="PANTHER" id="PTHR13710:SF105">
    <property type="entry name" value="ATP-DEPENDENT DNA HELICASE Q1"/>
    <property type="match status" value="1"/>
</dbReference>
<keyword evidence="6" id="KW-0227">DNA damage</keyword>
<dbReference type="GO" id="GO:0009378">
    <property type="term" value="F:four-way junction helicase activity"/>
    <property type="evidence" value="ECO:0007669"/>
    <property type="project" value="TreeGrafter"/>
</dbReference>
<dbReference type="InterPro" id="IPR044876">
    <property type="entry name" value="HRDC_dom_sf"/>
</dbReference>
<dbReference type="InterPro" id="IPR014001">
    <property type="entry name" value="Helicase_ATP-bd"/>
</dbReference>
<dbReference type="InterPro" id="IPR002121">
    <property type="entry name" value="HRDC_dom"/>
</dbReference>
<evidence type="ECO:0000259" key="17">
    <source>
        <dbReference type="PROSITE" id="PS50967"/>
    </source>
</evidence>
<feature type="domain" description="Helicase ATP-binding" evidence="18">
    <location>
        <begin position="26"/>
        <end position="195"/>
    </location>
</feature>
<dbReference type="PROSITE" id="PS50967">
    <property type="entry name" value="HRDC"/>
    <property type="match status" value="1"/>
</dbReference>
<dbReference type="InterPro" id="IPR011545">
    <property type="entry name" value="DEAD/DEAH_box_helicase_dom"/>
</dbReference>
<dbReference type="InterPro" id="IPR001650">
    <property type="entry name" value="Helicase_C-like"/>
</dbReference>
<dbReference type="Gene3D" id="1.10.150.80">
    <property type="entry name" value="HRDC domain"/>
    <property type="match status" value="1"/>
</dbReference>
<dbReference type="GO" id="GO:0043138">
    <property type="term" value="F:3'-5' DNA helicase activity"/>
    <property type="evidence" value="ECO:0007669"/>
    <property type="project" value="UniProtKB-EC"/>
</dbReference>
<dbReference type="Pfam" id="PF09382">
    <property type="entry name" value="RQC"/>
    <property type="match status" value="1"/>
</dbReference>
<dbReference type="GO" id="GO:0006260">
    <property type="term" value="P:DNA replication"/>
    <property type="evidence" value="ECO:0007669"/>
    <property type="project" value="InterPro"/>
</dbReference>
<dbReference type="GO" id="GO:0006310">
    <property type="term" value="P:DNA recombination"/>
    <property type="evidence" value="ECO:0007669"/>
    <property type="project" value="UniProtKB-UniRule"/>
</dbReference>
<evidence type="ECO:0000256" key="12">
    <source>
        <dbReference type="ARBA" id="ARBA00023172"/>
    </source>
</evidence>
<feature type="domain" description="HRDC" evidence="17">
    <location>
        <begin position="513"/>
        <end position="593"/>
    </location>
</feature>
<dbReference type="SMART" id="SM00490">
    <property type="entry name" value="HELICc"/>
    <property type="match status" value="1"/>
</dbReference>
<dbReference type="PANTHER" id="PTHR13710">
    <property type="entry name" value="DNA HELICASE RECQ FAMILY MEMBER"/>
    <property type="match status" value="1"/>
</dbReference>
<reference evidence="20 21" key="1">
    <citation type="submission" date="2017-04" db="EMBL/GenBank/DDBJ databases">
        <authorList>
            <person name="Afonso C.L."/>
            <person name="Miller P.J."/>
            <person name="Scott M.A."/>
            <person name="Spackman E."/>
            <person name="Goraichik I."/>
            <person name="Dimitrov K.M."/>
            <person name="Suarez D.L."/>
            <person name="Swayne D.E."/>
        </authorList>
    </citation>
    <scope>NUCLEOTIDE SEQUENCE [LARGE SCALE GENOMIC DNA]</scope>
    <source>
        <strain evidence="20 21">DSM 11270</strain>
    </source>
</reference>
<comment type="cofactor">
    <cofactor evidence="2">
        <name>Zn(2+)</name>
        <dbReference type="ChEBI" id="CHEBI:29105"/>
    </cofactor>
</comment>
<keyword evidence="11" id="KW-0238">DNA-binding</keyword>
<dbReference type="GO" id="GO:0005737">
    <property type="term" value="C:cytoplasm"/>
    <property type="evidence" value="ECO:0007669"/>
    <property type="project" value="TreeGrafter"/>
</dbReference>
<dbReference type="Gene3D" id="3.40.50.300">
    <property type="entry name" value="P-loop containing nucleotide triphosphate hydrolases"/>
    <property type="match status" value="2"/>
</dbReference>
<evidence type="ECO:0000256" key="7">
    <source>
        <dbReference type="ARBA" id="ARBA00022801"/>
    </source>
</evidence>
<comment type="cofactor">
    <cofactor evidence="1">
        <name>Mg(2+)</name>
        <dbReference type="ChEBI" id="CHEBI:18420"/>
    </cofactor>
</comment>
<dbReference type="Pfam" id="PF00271">
    <property type="entry name" value="Helicase_C"/>
    <property type="match status" value="1"/>
</dbReference>
<evidence type="ECO:0000256" key="6">
    <source>
        <dbReference type="ARBA" id="ARBA00022763"/>
    </source>
</evidence>
<keyword evidence="14" id="KW-0413">Isomerase</keyword>
<evidence type="ECO:0000256" key="3">
    <source>
        <dbReference type="ARBA" id="ARBA00005446"/>
    </source>
</evidence>
<dbReference type="InterPro" id="IPR036388">
    <property type="entry name" value="WH-like_DNA-bd_sf"/>
</dbReference>
<evidence type="ECO:0000256" key="11">
    <source>
        <dbReference type="ARBA" id="ARBA00023125"/>
    </source>
</evidence>
<evidence type="ECO:0000313" key="20">
    <source>
        <dbReference type="EMBL" id="SMB87224.1"/>
    </source>
</evidence>
<keyword evidence="12" id="KW-0233">DNA recombination</keyword>
<dbReference type="Pfam" id="PF00270">
    <property type="entry name" value="DEAD"/>
    <property type="match status" value="1"/>
</dbReference>
<keyword evidence="9" id="KW-0862">Zinc</keyword>
<evidence type="ECO:0000256" key="1">
    <source>
        <dbReference type="ARBA" id="ARBA00001946"/>
    </source>
</evidence>
<dbReference type="EC" id="5.6.2.4" evidence="16"/>
<evidence type="ECO:0000259" key="19">
    <source>
        <dbReference type="PROSITE" id="PS51194"/>
    </source>
</evidence>
<dbReference type="GO" id="GO:0043590">
    <property type="term" value="C:bacterial nucleoid"/>
    <property type="evidence" value="ECO:0007669"/>
    <property type="project" value="TreeGrafter"/>
</dbReference>
<dbReference type="InterPro" id="IPR036390">
    <property type="entry name" value="WH_DNA-bd_sf"/>
</dbReference>
<dbReference type="SUPFAM" id="SSF52540">
    <property type="entry name" value="P-loop containing nucleoside triphosphate hydrolases"/>
    <property type="match status" value="1"/>
</dbReference>
<dbReference type="CDD" id="cd18794">
    <property type="entry name" value="SF2_C_RecQ"/>
    <property type="match status" value="1"/>
</dbReference>
<dbReference type="PROSITE" id="PS51192">
    <property type="entry name" value="HELICASE_ATP_BIND_1"/>
    <property type="match status" value="1"/>
</dbReference>
<keyword evidence="10" id="KW-0067">ATP-binding</keyword>
<dbReference type="CDD" id="cd17920">
    <property type="entry name" value="DEXHc_RecQ"/>
    <property type="match status" value="1"/>
</dbReference>
<comment type="similarity">
    <text evidence="3">Belongs to the helicase family. RecQ subfamily.</text>
</comment>
<proteinExistence type="inferred from homology"/>
<dbReference type="FunFam" id="3.40.50.300:FF:000296">
    <property type="entry name" value="ATP-dependent DNA helicase RecQ"/>
    <property type="match status" value="1"/>
</dbReference>
<keyword evidence="4" id="KW-0479">Metal-binding</keyword>
<evidence type="ECO:0000256" key="8">
    <source>
        <dbReference type="ARBA" id="ARBA00022806"/>
    </source>
</evidence>
<dbReference type="SMART" id="SM00956">
    <property type="entry name" value="RQC"/>
    <property type="match status" value="1"/>
</dbReference>
<name>A0A1W1V2H2_DESTI</name>
<dbReference type="GO" id="GO:0009432">
    <property type="term" value="P:SOS response"/>
    <property type="evidence" value="ECO:0007669"/>
    <property type="project" value="UniProtKB-UniRule"/>
</dbReference>
<dbReference type="InterPro" id="IPR006293">
    <property type="entry name" value="DNA_helicase_ATP-dep_RecQ_bac"/>
</dbReference>
<dbReference type="SUPFAM" id="SSF46785">
    <property type="entry name" value="Winged helix' DNA-binding domain"/>
    <property type="match status" value="1"/>
</dbReference>
<dbReference type="GO" id="GO:0046872">
    <property type="term" value="F:metal ion binding"/>
    <property type="evidence" value="ECO:0007669"/>
    <property type="project" value="UniProtKB-KW"/>
</dbReference>
<dbReference type="GO" id="GO:0003677">
    <property type="term" value="F:DNA binding"/>
    <property type="evidence" value="ECO:0007669"/>
    <property type="project" value="UniProtKB-KW"/>
</dbReference>
<dbReference type="GO" id="GO:0006281">
    <property type="term" value="P:DNA repair"/>
    <property type="evidence" value="ECO:0007669"/>
    <property type="project" value="UniProtKB-KW"/>
</dbReference>
<dbReference type="Pfam" id="PF00570">
    <property type="entry name" value="HRDC"/>
    <property type="match status" value="1"/>
</dbReference>
<dbReference type="Proteomes" id="UP000192731">
    <property type="component" value="Unassembled WGS sequence"/>
</dbReference>
<dbReference type="InterPro" id="IPR027417">
    <property type="entry name" value="P-loop_NTPase"/>
</dbReference>
<dbReference type="STRING" id="656914.SAMN00017405_1259"/>
<accession>A0A1W1V2H2</accession>
<evidence type="ECO:0000256" key="10">
    <source>
        <dbReference type="ARBA" id="ARBA00022840"/>
    </source>
</evidence>
<dbReference type="EMBL" id="FWWT01000013">
    <property type="protein sequence ID" value="SMB87224.1"/>
    <property type="molecule type" value="Genomic_DNA"/>
</dbReference>
<dbReference type="NCBIfam" id="TIGR00614">
    <property type="entry name" value="recQ_fam"/>
    <property type="match status" value="1"/>
</dbReference>
<dbReference type="InterPro" id="IPR018982">
    <property type="entry name" value="RQC_domain"/>
</dbReference>
<keyword evidence="8 20" id="KW-0347">Helicase</keyword>
<gene>
    <name evidence="20" type="ORF">SAMN00017405_1259</name>
</gene>
<evidence type="ECO:0000256" key="15">
    <source>
        <dbReference type="ARBA" id="ARBA00034617"/>
    </source>
</evidence>
<dbReference type="Gene3D" id="1.10.10.10">
    <property type="entry name" value="Winged helix-like DNA-binding domain superfamily/Winged helix DNA-binding domain"/>
    <property type="match status" value="1"/>
</dbReference>
<dbReference type="GO" id="GO:0016787">
    <property type="term" value="F:hydrolase activity"/>
    <property type="evidence" value="ECO:0007669"/>
    <property type="project" value="UniProtKB-KW"/>
</dbReference>
<dbReference type="AlphaFoldDB" id="A0A1W1V2H2"/>
<dbReference type="InterPro" id="IPR032284">
    <property type="entry name" value="RecQ_Zn-bd"/>
</dbReference>
<keyword evidence="5" id="KW-0547">Nucleotide-binding</keyword>
<protein>
    <recommendedName>
        <fullName evidence="16">DNA helicase RecQ</fullName>
        <ecNumber evidence="16">5.6.2.4</ecNumber>
    </recommendedName>
</protein>
<dbReference type="Pfam" id="PF14493">
    <property type="entry name" value="HTH_40"/>
    <property type="match status" value="1"/>
</dbReference>
<dbReference type="PROSITE" id="PS51194">
    <property type="entry name" value="HELICASE_CTER"/>
    <property type="match status" value="1"/>
</dbReference>
<evidence type="ECO:0000256" key="4">
    <source>
        <dbReference type="ARBA" id="ARBA00022723"/>
    </source>
</evidence>
<dbReference type="InterPro" id="IPR029491">
    <property type="entry name" value="Helicase_HTH"/>
</dbReference>
<dbReference type="OrthoDB" id="9763310at2"/>
<dbReference type="GO" id="GO:0005524">
    <property type="term" value="F:ATP binding"/>
    <property type="evidence" value="ECO:0007669"/>
    <property type="project" value="UniProtKB-KW"/>
</dbReference>
<dbReference type="InterPro" id="IPR010997">
    <property type="entry name" value="HRDC-like_sf"/>
</dbReference>
<evidence type="ECO:0000259" key="18">
    <source>
        <dbReference type="PROSITE" id="PS51192"/>
    </source>
</evidence>
<organism evidence="20 21">
    <name type="scientific">Desulfonispora thiosulfatigenes DSM 11270</name>
    <dbReference type="NCBI Taxonomy" id="656914"/>
    <lineage>
        <taxon>Bacteria</taxon>
        <taxon>Bacillati</taxon>
        <taxon>Bacillota</taxon>
        <taxon>Clostridia</taxon>
        <taxon>Eubacteriales</taxon>
        <taxon>Peptococcaceae</taxon>
        <taxon>Desulfonispora</taxon>
    </lineage>
</organism>
<evidence type="ECO:0000256" key="5">
    <source>
        <dbReference type="ARBA" id="ARBA00022741"/>
    </source>
</evidence>
<keyword evidence="13" id="KW-0234">DNA repair</keyword>
<evidence type="ECO:0000256" key="14">
    <source>
        <dbReference type="ARBA" id="ARBA00023235"/>
    </source>
</evidence>
<dbReference type="SMART" id="SM00341">
    <property type="entry name" value="HRDC"/>
    <property type="match status" value="1"/>
</dbReference>
<dbReference type="Pfam" id="PF16124">
    <property type="entry name" value="RecQ_Zn_bind"/>
    <property type="match status" value="1"/>
</dbReference>
<dbReference type="GO" id="GO:0030894">
    <property type="term" value="C:replisome"/>
    <property type="evidence" value="ECO:0007669"/>
    <property type="project" value="TreeGrafter"/>
</dbReference>
<evidence type="ECO:0000256" key="9">
    <source>
        <dbReference type="ARBA" id="ARBA00022833"/>
    </source>
</evidence>
<dbReference type="NCBIfam" id="TIGR01389">
    <property type="entry name" value="recQ"/>
    <property type="match status" value="1"/>
</dbReference>
<evidence type="ECO:0000256" key="2">
    <source>
        <dbReference type="ARBA" id="ARBA00001947"/>
    </source>
</evidence>
<evidence type="ECO:0000256" key="16">
    <source>
        <dbReference type="NCBIfam" id="TIGR01389"/>
    </source>
</evidence>
<dbReference type="SMART" id="SM00487">
    <property type="entry name" value="DEXDc"/>
    <property type="match status" value="1"/>
</dbReference>
<dbReference type="RefSeq" id="WP_084052649.1">
    <property type="nucleotide sequence ID" value="NZ_FWWT01000013.1"/>
</dbReference>